<dbReference type="KEGG" id="slia:HA039_30490"/>
<evidence type="ECO:0000256" key="1">
    <source>
        <dbReference type="SAM" id="MobiDB-lite"/>
    </source>
</evidence>
<keyword evidence="3" id="KW-1185">Reference proteome</keyword>
<dbReference type="EMBL" id="CP050177">
    <property type="protein sequence ID" value="QIQ06063.1"/>
    <property type="molecule type" value="Genomic_DNA"/>
</dbReference>
<reference evidence="2 3" key="1">
    <citation type="submission" date="2020-03" db="EMBL/GenBank/DDBJ databases">
        <title>A novel species.</title>
        <authorList>
            <person name="Gao J."/>
        </authorList>
    </citation>
    <scope>NUCLEOTIDE SEQUENCE [LARGE SCALE GENOMIC DNA]</scope>
    <source>
        <strain evidence="2 3">QMT-12</strain>
    </source>
</reference>
<accession>A0A6G9H6A2</accession>
<evidence type="ECO:0000313" key="3">
    <source>
        <dbReference type="Proteomes" id="UP000501179"/>
    </source>
</evidence>
<proteinExistence type="predicted"/>
<dbReference type="AlphaFoldDB" id="A0A6G9H6A2"/>
<dbReference type="RefSeq" id="WP_167034771.1">
    <property type="nucleotide sequence ID" value="NZ_CP050177.1"/>
</dbReference>
<feature type="compositionally biased region" description="Low complexity" evidence="1">
    <location>
        <begin position="1242"/>
        <end position="1261"/>
    </location>
</feature>
<evidence type="ECO:0000313" key="2">
    <source>
        <dbReference type="EMBL" id="QIQ06063.1"/>
    </source>
</evidence>
<organism evidence="2 3">
    <name type="scientific">Streptomyces liangshanensis</name>
    <dbReference type="NCBI Taxonomy" id="2717324"/>
    <lineage>
        <taxon>Bacteria</taxon>
        <taxon>Bacillati</taxon>
        <taxon>Actinomycetota</taxon>
        <taxon>Actinomycetes</taxon>
        <taxon>Kitasatosporales</taxon>
        <taxon>Streptomycetaceae</taxon>
        <taxon>Streptomyces</taxon>
    </lineage>
</organism>
<protein>
    <submittedName>
        <fullName evidence="2">Uncharacterized protein</fullName>
    </submittedName>
</protein>
<name>A0A6G9H6A2_9ACTN</name>
<dbReference type="Proteomes" id="UP000501179">
    <property type="component" value="Chromosome"/>
</dbReference>
<gene>
    <name evidence="2" type="ORF">HA039_30490</name>
</gene>
<sequence>MGAVLVVPVHLDALVLDRDRDVTAPAVDFAGLPHVHPADGRDHGADVPYLGEALLSVPFQDQTFRLRAGVHLHWALPSALTGLDHRRADERTGAPLAPAVPNRWLVTRSRGGAVERQWVVESDYCATGDTGGVPYPYIEGEVPGPASPPFRRLGRRVPLHVWEPYADGGGDAPYLRRLTATGYGEPAFATFYPHCHSVFGLHDPEPAGGPAADLRYDVVGWYADLAHDAAVAELDRAGSESDVPWPRVLRDGLGWDAAGDDTDSAPDRTVCVGRLDFAPDRAAGAEADADEPVTVCVGSTPTEALAAHLGDVLPGASRDGLENLLEALAFADDLESAPLDVGAKLAEARHAGTFRTLPSGQVWTVRPKDRPAASAQDDPPGLAGLAHRVGDLLDTLNGAQGAYDRAVRDLTGMREELFADWCRYLLCVYPPESRPDSYPSPDLAAFHLRRQAARIQRRQAAVGTTLADAVREAETALTAALDDDLYEPARVPGPSYYEPLEPVVLLSGAAATPSERYGRGDSLDPAGLLDCALVRAEDAALALDGPDALRALRGAVLDAVGPRTWERPPWHPLFLHWQVEFFPVARGGNVAADPGTGRDYAADYLTGSHTLDGGEVELVPVPGRAAFVNAANVYTGSTVLSPAARPVLSARILRYLEKPLLLARNDGAEEAARVTPEQYRDDPAPVLDWYRENGDDARLRTLVDAQRHLAVHERANLAQSLGGFNDALLMRRLIRQLPVADPLGFPGGQELARLVDAVVGDATRLSPQPLSGFNPVRAGALKLLRLRIVDTFGQVRDIALDEDRVRTTTRLRVPDHPDWVALPPRLTQPARLSLRWLDAGGDADDVLRETNAVPSTSPVCGWILPNRLDGGLAVHAADGRGLGTLLALPDLADADRAQWHPAPGRPATAVDEIPNLRLRTVVRHLRDLGADGVRDLLGTLDDALASIEPEDYALHRSRALLVSRPVAVVRAAVGLELMGLPAAHQDWNVFRQDLRRGAHETDGFTRTRFPVRVGDHGRLGDAVAAYWCEPAPGKLPAGPPLSPLTAPPLERTVDAPPQCLTLLVDPRGAVHACCGALPAKSISLPEAHYRAALERMETWSLNAPVLTDAESVGLPLPQEPGFLWSWTEATPTGWTETSTTPTVRRADVLAAVAGVPGTGDVWAALVRLGWITPLDSDTATVAPAETRAEPGTADLPQDAVAPLTALLDRPGVAEALPEARFPDRPTAREGWLTLRPLPPSTVPSTASSTAPSTTTSTTAGPPAAPSQ</sequence>
<feature type="region of interest" description="Disordered" evidence="1">
    <location>
        <begin position="1220"/>
        <end position="1267"/>
    </location>
</feature>